<reference evidence="1 2" key="1">
    <citation type="submission" date="2023-10" db="EMBL/GenBank/DDBJ databases">
        <title>Chromosome-scale genome assembly provides insights into flower coloration mechanisms of Canna indica.</title>
        <authorList>
            <person name="Li C."/>
        </authorList>
    </citation>
    <scope>NUCLEOTIDE SEQUENCE [LARGE SCALE GENOMIC DNA]</scope>
    <source>
        <tissue evidence="1">Flower</tissue>
    </source>
</reference>
<dbReference type="Proteomes" id="UP001327560">
    <property type="component" value="Chromosome 1"/>
</dbReference>
<accession>A0AAQ3JKR0</accession>
<dbReference type="PANTHER" id="PTHR31267">
    <property type="entry name" value="DENTIN SIALOPHOSPHOPROTEIN-LIKE PROTEIN"/>
    <property type="match status" value="1"/>
</dbReference>
<organism evidence="1 2">
    <name type="scientific">Canna indica</name>
    <name type="common">Indian-shot</name>
    <dbReference type="NCBI Taxonomy" id="4628"/>
    <lineage>
        <taxon>Eukaryota</taxon>
        <taxon>Viridiplantae</taxon>
        <taxon>Streptophyta</taxon>
        <taxon>Embryophyta</taxon>
        <taxon>Tracheophyta</taxon>
        <taxon>Spermatophyta</taxon>
        <taxon>Magnoliopsida</taxon>
        <taxon>Liliopsida</taxon>
        <taxon>Zingiberales</taxon>
        <taxon>Cannaceae</taxon>
        <taxon>Canna</taxon>
    </lineage>
</organism>
<dbReference type="EMBL" id="CP136890">
    <property type="protein sequence ID" value="WOK91641.1"/>
    <property type="molecule type" value="Genomic_DNA"/>
</dbReference>
<gene>
    <name evidence="1" type="ORF">Cni_G00332</name>
</gene>
<dbReference type="PANTHER" id="PTHR31267:SF2">
    <property type="entry name" value="EXPRESSED PROTEIN"/>
    <property type="match status" value="1"/>
</dbReference>
<name>A0AAQ3JKR0_9LILI</name>
<keyword evidence="2" id="KW-1185">Reference proteome</keyword>
<protein>
    <submittedName>
        <fullName evidence="1">Uncharacterized protein</fullName>
    </submittedName>
</protein>
<evidence type="ECO:0000313" key="1">
    <source>
        <dbReference type="EMBL" id="WOK91641.1"/>
    </source>
</evidence>
<dbReference type="AlphaFoldDB" id="A0AAQ3JKR0"/>
<sequence>MENLDFVNLADCDPTRRASKRFRESIFGSHASGIKMLSFSSLVEEKHAASRNGGIVVPIGDELKPPQMCTKAVLRFDCKQSYNMWEQLDDDNVIDGLLHSVSSFPMTTIDHSASALLHDANDILLMPKKPKSESSGLSPWHKEVTECAPGLQYMSKSELYWAQAVNCLIEKVCTDVQCQQRNSTPTAQPQPRLALTTRLMQQIFPLPSRLVKANATASHEKNVYIFARSALIDACKLMCFSRDNSIQNLADGNMMFKEPEQSEKDRVCSFTNVVENCLKRLRKLENDFVRCKEGCSTLDLRMECHDLEKHSTIIRFARFHGEAQTEGGSYGVEISIPTANSEALCQRHLTVDSMPQKLPTGQRCLLL</sequence>
<proteinExistence type="predicted"/>
<evidence type="ECO:0000313" key="2">
    <source>
        <dbReference type="Proteomes" id="UP001327560"/>
    </source>
</evidence>